<evidence type="ECO:0000256" key="2">
    <source>
        <dbReference type="ARBA" id="ARBA00007524"/>
    </source>
</evidence>
<dbReference type="Gene3D" id="1.20.1260.100">
    <property type="entry name" value="TspO/MBR protein"/>
    <property type="match status" value="1"/>
</dbReference>
<keyword evidence="3 6" id="KW-0812">Transmembrane</keyword>
<comment type="caution">
    <text evidence="7">The sequence shown here is derived from an EMBL/GenBank/DDBJ whole genome shotgun (WGS) entry which is preliminary data.</text>
</comment>
<dbReference type="EMBL" id="BMQB01000005">
    <property type="protein sequence ID" value="GGJ94098.1"/>
    <property type="molecule type" value="Genomic_DNA"/>
</dbReference>
<evidence type="ECO:0000313" key="8">
    <source>
        <dbReference type="Proteomes" id="UP000649739"/>
    </source>
</evidence>
<dbReference type="AlphaFoldDB" id="A0A8J3F9K5"/>
<dbReference type="InterPro" id="IPR038330">
    <property type="entry name" value="TspO/MBR-related_sf"/>
</dbReference>
<dbReference type="Pfam" id="PF03073">
    <property type="entry name" value="TspO_MBR"/>
    <property type="match status" value="1"/>
</dbReference>
<evidence type="ECO:0000256" key="5">
    <source>
        <dbReference type="ARBA" id="ARBA00023136"/>
    </source>
</evidence>
<evidence type="ECO:0000256" key="4">
    <source>
        <dbReference type="ARBA" id="ARBA00022989"/>
    </source>
</evidence>
<gene>
    <name evidence="7" type="ORF">GCM10010123_24910</name>
</gene>
<comment type="similarity">
    <text evidence="2">Belongs to the TspO/BZRP family.</text>
</comment>
<protein>
    <submittedName>
        <fullName evidence="7">Putative TspO/MBR-related protein</fullName>
    </submittedName>
</protein>
<reference evidence="7" key="2">
    <citation type="submission" date="2020-09" db="EMBL/GenBank/DDBJ databases">
        <authorList>
            <person name="Sun Q."/>
            <person name="Ohkuma M."/>
        </authorList>
    </citation>
    <scope>NUCLEOTIDE SEQUENCE</scope>
    <source>
        <strain evidence="7">JCM 3090</strain>
    </source>
</reference>
<keyword evidence="8" id="KW-1185">Reference proteome</keyword>
<keyword evidence="4 6" id="KW-1133">Transmembrane helix</keyword>
<organism evidence="7 8">
    <name type="scientific">Pilimelia anulata</name>
    <dbReference type="NCBI Taxonomy" id="53371"/>
    <lineage>
        <taxon>Bacteria</taxon>
        <taxon>Bacillati</taxon>
        <taxon>Actinomycetota</taxon>
        <taxon>Actinomycetes</taxon>
        <taxon>Micromonosporales</taxon>
        <taxon>Micromonosporaceae</taxon>
        <taxon>Pilimelia</taxon>
    </lineage>
</organism>
<dbReference type="RefSeq" id="WP_189170291.1">
    <property type="nucleotide sequence ID" value="NZ_BMQB01000005.1"/>
</dbReference>
<dbReference type="Proteomes" id="UP000649739">
    <property type="component" value="Unassembled WGS sequence"/>
</dbReference>
<proteinExistence type="inferred from homology"/>
<dbReference type="GO" id="GO:0033013">
    <property type="term" value="P:tetrapyrrole metabolic process"/>
    <property type="evidence" value="ECO:0007669"/>
    <property type="project" value="UniProtKB-ARBA"/>
</dbReference>
<feature type="transmembrane region" description="Helical" evidence="6">
    <location>
        <begin position="55"/>
        <end position="73"/>
    </location>
</feature>
<dbReference type="FunFam" id="1.20.1260.100:FF:000001">
    <property type="entry name" value="translocator protein 2"/>
    <property type="match status" value="1"/>
</dbReference>
<dbReference type="PIRSF" id="PIRSF005859">
    <property type="entry name" value="PBR"/>
    <property type="match status" value="1"/>
</dbReference>
<evidence type="ECO:0000256" key="3">
    <source>
        <dbReference type="ARBA" id="ARBA00022692"/>
    </source>
</evidence>
<feature type="transmembrane region" description="Helical" evidence="6">
    <location>
        <begin position="111"/>
        <end position="129"/>
    </location>
</feature>
<reference evidence="7" key="1">
    <citation type="journal article" date="2014" name="Int. J. Syst. Evol. Microbiol.">
        <title>Complete genome sequence of Corynebacterium casei LMG S-19264T (=DSM 44701T), isolated from a smear-ripened cheese.</title>
        <authorList>
            <consortium name="US DOE Joint Genome Institute (JGI-PGF)"/>
            <person name="Walter F."/>
            <person name="Albersmeier A."/>
            <person name="Kalinowski J."/>
            <person name="Ruckert C."/>
        </authorList>
    </citation>
    <scope>NUCLEOTIDE SEQUENCE</scope>
    <source>
        <strain evidence="7">JCM 3090</strain>
    </source>
</reference>
<dbReference type="CDD" id="cd15904">
    <property type="entry name" value="TSPO_MBR"/>
    <property type="match status" value="1"/>
</dbReference>
<dbReference type="InterPro" id="IPR004307">
    <property type="entry name" value="TspO_MBR"/>
</dbReference>
<dbReference type="GO" id="GO:0016020">
    <property type="term" value="C:membrane"/>
    <property type="evidence" value="ECO:0007669"/>
    <property type="project" value="UniProtKB-SubCell"/>
</dbReference>
<evidence type="ECO:0000256" key="6">
    <source>
        <dbReference type="SAM" id="Phobius"/>
    </source>
</evidence>
<evidence type="ECO:0000256" key="1">
    <source>
        <dbReference type="ARBA" id="ARBA00004141"/>
    </source>
</evidence>
<accession>A0A8J3F9K5</accession>
<evidence type="ECO:0000313" key="7">
    <source>
        <dbReference type="EMBL" id="GGJ94098.1"/>
    </source>
</evidence>
<name>A0A8J3F9K5_9ACTN</name>
<dbReference type="PANTHER" id="PTHR10057:SF0">
    <property type="entry name" value="TRANSLOCATOR PROTEIN"/>
    <property type="match status" value="1"/>
</dbReference>
<feature type="transmembrane region" description="Helical" evidence="6">
    <location>
        <begin position="136"/>
        <end position="160"/>
    </location>
</feature>
<sequence>MSALATRAHRGPALGALAVFAAACAAVALLGGLASADAGVEYAALRRPGWAPPSWLFGPVWTVLYAMIAVAGWRAWRAAGAGPHLWPYGVQLALNAAWTPVFFGANAYGPAIAVIALLWLAIGATVRAFRPVDRWAALLLLPYWAWVTFAAGLNVAIWWLNR</sequence>
<dbReference type="PROSITE" id="PS51257">
    <property type="entry name" value="PROKAR_LIPOPROTEIN"/>
    <property type="match status" value="1"/>
</dbReference>
<dbReference type="PANTHER" id="PTHR10057">
    <property type="entry name" value="PERIPHERAL-TYPE BENZODIAZEPINE RECEPTOR"/>
    <property type="match status" value="1"/>
</dbReference>
<keyword evidence="5 6" id="KW-0472">Membrane</keyword>
<comment type="subcellular location">
    <subcellularLocation>
        <location evidence="1">Membrane</location>
        <topology evidence="1">Multi-pass membrane protein</topology>
    </subcellularLocation>
</comment>